<name>A0A846Y1A9_9NOCA</name>
<sequence>MHNPLTDEVRVTPPSICELSQIELAHATMQQHLCCRAEHCAWKQVAYHTLVHFHRVEPPRLSPRERAHCRGVEFPAAQETGKPFRHGVVPAETFRQVLAGLNELANGLYPNDTRVE</sequence>
<organism evidence="1 2">
    <name type="scientific">Nocardia vermiculata</name>
    <dbReference type="NCBI Taxonomy" id="257274"/>
    <lineage>
        <taxon>Bacteria</taxon>
        <taxon>Bacillati</taxon>
        <taxon>Actinomycetota</taxon>
        <taxon>Actinomycetes</taxon>
        <taxon>Mycobacteriales</taxon>
        <taxon>Nocardiaceae</taxon>
        <taxon>Nocardia</taxon>
    </lineage>
</organism>
<gene>
    <name evidence="1" type="ORF">HGA08_15860</name>
</gene>
<comment type="caution">
    <text evidence="1">The sequence shown here is derived from an EMBL/GenBank/DDBJ whole genome shotgun (WGS) entry which is preliminary data.</text>
</comment>
<dbReference type="AlphaFoldDB" id="A0A846Y1A9"/>
<keyword evidence="2" id="KW-1185">Reference proteome</keyword>
<accession>A0A846Y1A9</accession>
<evidence type="ECO:0000313" key="1">
    <source>
        <dbReference type="EMBL" id="NKY51694.1"/>
    </source>
</evidence>
<evidence type="ECO:0000313" key="2">
    <source>
        <dbReference type="Proteomes" id="UP000565711"/>
    </source>
</evidence>
<reference evidence="1 2" key="1">
    <citation type="submission" date="2020-04" db="EMBL/GenBank/DDBJ databases">
        <title>MicrobeNet Type strains.</title>
        <authorList>
            <person name="Nicholson A.C."/>
        </authorList>
    </citation>
    <scope>NUCLEOTIDE SEQUENCE [LARGE SCALE GENOMIC DNA]</scope>
    <source>
        <strain evidence="1 2">JCM 12354</strain>
    </source>
</reference>
<proteinExistence type="predicted"/>
<protein>
    <submittedName>
        <fullName evidence="1">Uncharacterized protein</fullName>
    </submittedName>
</protein>
<dbReference type="Proteomes" id="UP000565711">
    <property type="component" value="Unassembled WGS sequence"/>
</dbReference>
<dbReference type="EMBL" id="JAAXOP010000008">
    <property type="protein sequence ID" value="NKY51694.1"/>
    <property type="molecule type" value="Genomic_DNA"/>
</dbReference>
<dbReference type="RefSeq" id="WP_067871341.1">
    <property type="nucleotide sequence ID" value="NZ_JAAXOP010000008.1"/>
</dbReference>